<reference evidence="2" key="1">
    <citation type="submission" date="2020-02" db="EMBL/GenBank/DDBJ databases">
        <authorList>
            <person name="Meier V. D."/>
        </authorList>
    </citation>
    <scope>NUCLEOTIDE SEQUENCE</scope>
    <source>
        <strain evidence="2">AVDCRST_MAG17</strain>
    </source>
</reference>
<dbReference type="EMBL" id="CADCVV010000184">
    <property type="protein sequence ID" value="CAA9515307.1"/>
    <property type="molecule type" value="Genomic_DNA"/>
</dbReference>
<proteinExistence type="predicted"/>
<protein>
    <submittedName>
        <fullName evidence="2">Uncharacterized protein</fullName>
    </submittedName>
</protein>
<gene>
    <name evidence="2" type="ORF">AVDCRST_MAG17-2242</name>
</gene>
<feature type="region of interest" description="Disordered" evidence="1">
    <location>
        <begin position="19"/>
        <end position="38"/>
    </location>
</feature>
<organism evidence="2">
    <name type="scientific">uncultured Solirubrobacterales bacterium</name>
    <dbReference type="NCBI Taxonomy" id="768556"/>
    <lineage>
        <taxon>Bacteria</taxon>
        <taxon>Bacillati</taxon>
        <taxon>Actinomycetota</taxon>
        <taxon>Thermoleophilia</taxon>
        <taxon>Solirubrobacterales</taxon>
        <taxon>environmental samples</taxon>
    </lineage>
</organism>
<evidence type="ECO:0000313" key="2">
    <source>
        <dbReference type="EMBL" id="CAA9515307.1"/>
    </source>
</evidence>
<name>A0A6J4T7F4_9ACTN</name>
<sequence length="38" mass="4428">MAFVNVRVVAGVTERQRLVEGDRRSRDRARQADSRRLT</sequence>
<evidence type="ECO:0000256" key="1">
    <source>
        <dbReference type="SAM" id="MobiDB-lite"/>
    </source>
</evidence>
<accession>A0A6J4T7F4</accession>
<dbReference type="AlphaFoldDB" id="A0A6J4T7F4"/>